<reference evidence="2 3" key="1">
    <citation type="submission" date="2019-03" db="EMBL/GenBank/DDBJ databases">
        <title>Genomics of glacier-inhabiting Cryobacterium strains.</title>
        <authorList>
            <person name="Liu Q."/>
            <person name="Xin Y.-H."/>
        </authorList>
    </citation>
    <scope>NUCLEOTIDE SEQUENCE [LARGE SCALE GENOMIC DNA]</scope>
    <source>
        <strain evidence="2 3">TMT2-16</strain>
    </source>
</reference>
<comment type="caution">
    <text evidence="2">The sequence shown here is derived from an EMBL/GenBank/DDBJ whole genome shotgun (WGS) entry which is preliminary data.</text>
</comment>
<feature type="transmembrane region" description="Helical" evidence="1">
    <location>
        <begin position="122"/>
        <end position="142"/>
    </location>
</feature>
<keyword evidence="1" id="KW-0472">Membrane</keyword>
<keyword evidence="1" id="KW-1133">Transmembrane helix</keyword>
<evidence type="ECO:0000313" key="3">
    <source>
        <dbReference type="Proteomes" id="UP000297851"/>
    </source>
</evidence>
<gene>
    <name evidence="2" type="ORF">E3T25_02775</name>
</gene>
<evidence type="ECO:0000256" key="1">
    <source>
        <dbReference type="SAM" id="Phobius"/>
    </source>
</evidence>
<dbReference type="EMBL" id="SOGO01000009">
    <property type="protein sequence ID" value="TFD06264.1"/>
    <property type="molecule type" value="Genomic_DNA"/>
</dbReference>
<dbReference type="RefSeq" id="WP_134343001.1">
    <property type="nucleotide sequence ID" value="NZ_SOGO01000009.1"/>
</dbReference>
<evidence type="ECO:0000313" key="2">
    <source>
        <dbReference type="EMBL" id="TFD06264.1"/>
    </source>
</evidence>
<name>A0ABY2JHZ5_9MICO</name>
<dbReference type="Proteomes" id="UP000297851">
    <property type="component" value="Unassembled WGS sequence"/>
</dbReference>
<keyword evidence="1" id="KW-0812">Transmembrane</keyword>
<sequence length="149" mass="16508">MGGQGPFCSPLPVARPGLWTISGTLSTLERRTAILRRIPPGAFLSHHTAALIVGIPLPLVIPIVPILQFISGVYLQFYLLPDWMQNAASVFPLKWMAKGMRGVFLPDSFANLEQSGSRDFPLIALSLLIWLVVGLVLSRVTFRWIRKDT</sequence>
<proteinExistence type="predicted"/>
<feature type="transmembrane region" description="Helical" evidence="1">
    <location>
        <begin position="49"/>
        <end position="75"/>
    </location>
</feature>
<protein>
    <submittedName>
        <fullName evidence="2">ABC transporter permease</fullName>
    </submittedName>
</protein>
<keyword evidence="3" id="KW-1185">Reference proteome</keyword>
<organism evidence="2 3">
    <name type="scientific">Cryobacterium sandaracinum</name>
    <dbReference type="NCBI Taxonomy" id="1259247"/>
    <lineage>
        <taxon>Bacteria</taxon>
        <taxon>Bacillati</taxon>
        <taxon>Actinomycetota</taxon>
        <taxon>Actinomycetes</taxon>
        <taxon>Micrococcales</taxon>
        <taxon>Microbacteriaceae</taxon>
        <taxon>Cryobacterium</taxon>
    </lineage>
</organism>
<accession>A0ABY2JHZ5</accession>